<evidence type="ECO:0000313" key="5">
    <source>
        <dbReference type="Proteomes" id="UP000545490"/>
    </source>
</evidence>
<dbReference type="AlphaFoldDB" id="A0A7W6BG46"/>
<comment type="caution">
    <text evidence="2">The sequence shown here is derived from an EMBL/GenBank/DDBJ whole genome shotgun (WGS) entry which is preliminary data.</text>
</comment>
<evidence type="ECO:0000313" key="3">
    <source>
        <dbReference type="EMBL" id="RUM08528.1"/>
    </source>
</evidence>
<dbReference type="Proteomes" id="UP000272004">
    <property type="component" value="Unassembled WGS sequence"/>
</dbReference>
<reference evidence="3 4" key="1">
    <citation type="submission" date="2018-11" db="EMBL/GenBank/DDBJ databases">
        <authorList>
            <person name="Huo Y."/>
        </authorList>
    </citation>
    <scope>NUCLEOTIDE SEQUENCE [LARGE SCALE GENOMIC DNA]</scope>
    <source>
        <strain evidence="3 4">CCBAU 33202</strain>
    </source>
</reference>
<proteinExistence type="predicted"/>
<name>A0A7W6BG46_9HYPH</name>
<evidence type="ECO:0000313" key="4">
    <source>
        <dbReference type="Proteomes" id="UP000272004"/>
    </source>
</evidence>
<dbReference type="EMBL" id="RJJU01000018">
    <property type="protein sequence ID" value="RUM08528.1"/>
    <property type="molecule type" value="Genomic_DNA"/>
</dbReference>
<dbReference type="Proteomes" id="UP000545490">
    <property type="component" value="Unassembled WGS sequence"/>
</dbReference>
<sequence length="194" mass="21996">MSRKLIPLIVSDTSSFAKSLRMQLSGHDGLPSHLQFLNMLARAAGHGSFQSLRARVEPSGSEEAPAAPASVVDTEIDRKLVDLKIDQKLVDRVQRSFDDDLRLMRWPARRMDQIAALWVLWSQIPAAREMSEKEVSALLRDRHLFGDHALLRRELYELGLMTRTRDGSVYRRVERPMPANAAAILRQRSRGRGS</sequence>
<evidence type="ECO:0000259" key="1">
    <source>
        <dbReference type="Pfam" id="PF09860"/>
    </source>
</evidence>
<dbReference type="Pfam" id="PF09860">
    <property type="entry name" value="DUF2087"/>
    <property type="match status" value="1"/>
</dbReference>
<dbReference type="RefSeq" id="WP_126829661.1">
    <property type="nucleotide sequence ID" value="NZ_JACIDG010000018.1"/>
</dbReference>
<gene>
    <name evidence="3" type="ORF">EFB14_27685</name>
    <name evidence="2" type="ORF">GGQ65_005727</name>
</gene>
<organism evidence="2 5">
    <name type="scientific">Rhizobium fabae</name>
    <dbReference type="NCBI Taxonomy" id="573179"/>
    <lineage>
        <taxon>Bacteria</taxon>
        <taxon>Pseudomonadati</taxon>
        <taxon>Pseudomonadota</taxon>
        <taxon>Alphaproteobacteria</taxon>
        <taxon>Hyphomicrobiales</taxon>
        <taxon>Rhizobiaceae</taxon>
        <taxon>Rhizobium/Agrobacterium group</taxon>
        <taxon>Rhizobium</taxon>
    </lineage>
</organism>
<evidence type="ECO:0000313" key="2">
    <source>
        <dbReference type="EMBL" id="MBB3918389.1"/>
    </source>
</evidence>
<reference evidence="2 5" key="2">
    <citation type="submission" date="2020-08" db="EMBL/GenBank/DDBJ databases">
        <title>Genomic Encyclopedia of Type Strains, Phase IV (KMG-IV): sequencing the most valuable type-strain genomes for metagenomic binning, comparative biology and taxonomic classification.</title>
        <authorList>
            <person name="Goeker M."/>
        </authorList>
    </citation>
    <scope>NUCLEOTIDE SEQUENCE [LARGE SCALE GENOMIC DNA]</scope>
    <source>
        <strain evidence="2 5">DSM 19331</strain>
    </source>
</reference>
<dbReference type="InterPro" id="IPR018656">
    <property type="entry name" value="DUF2087"/>
</dbReference>
<keyword evidence="4" id="KW-1185">Reference proteome</keyword>
<dbReference type="EMBL" id="JACIDG010000018">
    <property type="protein sequence ID" value="MBB3918389.1"/>
    <property type="molecule type" value="Genomic_DNA"/>
</dbReference>
<protein>
    <submittedName>
        <fullName evidence="3">DUF2087 domain-containing protein</fullName>
    </submittedName>
</protein>
<feature type="domain" description="DUF2087" evidence="1">
    <location>
        <begin position="102"/>
        <end position="172"/>
    </location>
</feature>
<accession>A0A7W6BG46</accession>